<feature type="region of interest" description="Disordered" evidence="1">
    <location>
        <begin position="234"/>
        <end position="265"/>
    </location>
</feature>
<name>A0A4R3LEN1_9BURK</name>
<dbReference type="SUPFAM" id="SSF101327">
    <property type="entry name" value="YgfB-like"/>
    <property type="match status" value="1"/>
</dbReference>
<dbReference type="EMBL" id="VJNC01000016">
    <property type="protein sequence ID" value="TSE19534.1"/>
    <property type="molecule type" value="Genomic_DNA"/>
</dbReference>
<gene>
    <name evidence="2" type="ORF">EDC36_105129</name>
    <name evidence="3" type="ORF">Tigna_02154</name>
</gene>
<dbReference type="Pfam" id="PF03695">
    <property type="entry name" value="UPF0149"/>
    <property type="match status" value="1"/>
</dbReference>
<dbReference type="AlphaFoldDB" id="A0A4R3LEN1"/>
<evidence type="ECO:0000313" key="5">
    <source>
        <dbReference type="Proteomes" id="UP000315577"/>
    </source>
</evidence>
<evidence type="ECO:0000313" key="2">
    <source>
        <dbReference type="EMBL" id="TCS98372.1"/>
    </source>
</evidence>
<sequence>MDTSAPLADADYDTLNEILLDLDARAPDAGLPQDWEYCDGFLTALLCGRRRPAPSEYFPVLFGHEPGGPPGFGAAQFRDDAQLQTFVQLWQRRQHEIAEALQAPVDTLDDPRTLQPAWQDLRGWAAQLPPEQRAAMEQEVGPTLPPIGQYWAVGFLDAVAAWPDDWKTPRERELADAWEAALRDIMALLQDDTGTPLPDDEDGPVGYSAARLDALAAAVWAAYTLHDISQELGPPVPTMRKAPEPGRNDPCPCGSGKKYKKCCGA</sequence>
<organism evidence="2 4">
    <name type="scientific">Tepidimonas ignava</name>
    <dbReference type="NCBI Taxonomy" id="114249"/>
    <lineage>
        <taxon>Bacteria</taxon>
        <taxon>Pseudomonadati</taxon>
        <taxon>Pseudomonadota</taxon>
        <taxon>Betaproteobacteria</taxon>
        <taxon>Burkholderiales</taxon>
        <taxon>Tepidimonas</taxon>
    </lineage>
</organism>
<evidence type="ECO:0000313" key="3">
    <source>
        <dbReference type="EMBL" id="TSE19534.1"/>
    </source>
</evidence>
<dbReference type="InterPro" id="IPR004027">
    <property type="entry name" value="SEC_C_motif"/>
</dbReference>
<dbReference type="Gene3D" id="3.10.450.50">
    <property type="match status" value="1"/>
</dbReference>
<dbReference type="EMBL" id="SMAH01000005">
    <property type="protein sequence ID" value="TCS98372.1"/>
    <property type="molecule type" value="Genomic_DNA"/>
</dbReference>
<accession>A0A4R3LEN1</accession>
<dbReference type="Proteomes" id="UP000315577">
    <property type="component" value="Unassembled WGS sequence"/>
</dbReference>
<dbReference type="PANTHER" id="PTHR33747:SF1">
    <property type="entry name" value="ADENYLATE CYCLASE-ASSOCIATED CAP C-TERMINAL DOMAIN-CONTAINING PROTEIN"/>
    <property type="match status" value="1"/>
</dbReference>
<dbReference type="InterPro" id="IPR011978">
    <property type="entry name" value="YgfB-like"/>
</dbReference>
<comment type="caution">
    <text evidence="2">The sequence shown here is derived from an EMBL/GenBank/DDBJ whole genome shotgun (WGS) entry which is preliminary data.</text>
</comment>
<dbReference type="InterPro" id="IPR036255">
    <property type="entry name" value="YgfB-like_sf"/>
</dbReference>
<protein>
    <submittedName>
        <fullName evidence="3">SWIM/SEC-C metal-binding motif protein</fullName>
    </submittedName>
</protein>
<dbReference type="Pfam" id="PF02810">
    <property type="entry name" value="SEC-C"/>
    <property type="match status" value="1"/>
</dbReference>
<dbReference type="SUPFAM" id="SSF103642">
    <property type="entry name" value="Sec-C motif"/>
    <property type="match status" value="1"/>
</dbReference>
<reference evidence="3 5" key="2">
    <citation type="submission" date="2019-07" db="EMBL/GenBank/DDBJ databases">
        <title>Tepidimonas ignava SPS-1037 draft genome.</title>
        <authorList>
            <person name="Da Costa M.S."/>
            <person name="Froufe H.J.C."/>
            <person name="Egas C."/>
            <person name="Albuquerque L."/>
        </authorList>
    </citation>
    <scope>NUCLEOTIDE SEQUENCE [LARGE SCALE GENOMIC DNA]</scope>
    <source>
        <strain evidence="3 5">SPS-1037</strain>
    </source>
</reference>
<keyword evidence="5" id="KW-1185">Reference proteome</keyword>
<dbReference type="Proteomes" id="UP000295536">
    <property type="component" value="Unassembled WGS sequence"/>
</dbReference>
<reference evidence="2 4" key="1">
    <citation type="submission" date="2019-03" db="EMBL/GenBank/DDBJ databases">
        <title>Genomic Encyclopedia of Type Strains, Phase IV (KMG-IV): sequencing the most valuable type-strain genomes for metagenomic binning, comparative biology and taxonomic classification.</title>
        <authorList>
            <person name="Goeker M."/>
        </authorList>
    </citation>
    <scope>NUCLEOTIDE SEQUENCE [LARGE SCALE GENOMIC DNA]</scope>
    <source>
        <strain evidence="2 4">DSM 12034</strain>
    </source>
</reference>
<evidence type="ECO:0000313" key="4">
    <source>
        <dbReference type="Proteomes" id="UP000295536"/>
    </source>
</evidence>
<evidence type="ECO:0000256" key="1">
    <source>
        <dbReference type="SAM" id="MobiDB-lite"/>
    </source>
</evidence>
<dbReference type="RefSeq" id="WP_132962243.1">
    <property type="nucleotide sequence ID" value="NZ_SMAH01000005.1"/>
</dbReference>
<dbReference type="OrthoDB" id="570299at2"/>
<proteinExistence type="predicted"/>
<dbReference type="PANTHER" id="PTHR33747">
    <property type="entry name" value="UPF0225 PROTEIN SCO1677"/>
    <property type="match status" value="1"/>
</dbReference>